<dbReference type="GO" id="GO:0016491">
    <property type="term" value="F:oxidoreductase activity"/>
    <property type="evidence" value="ECO:0007669"/>
    <property type="project" value="UniProtKB-KW"/>
</dbReference>
<dbReference type="Gene3D" id="3.40.50.720">
    <property type="entry name" value="NAD(P)-binding Rossmann-like Domain"/>
    <property type="match status" value="1"/>
</dbReference>
<dbReference type="Pfam" id="PF00106">
    <property type="entry name" value="adh_short"/>
    <property type="match status" value="1"/>
</dbReference>
<protein>
    <submittedName>
        <fullName evidence="4">NAD(P)-binding protein</fullName>
    </submittedName>
</protein>
<gene>
    <name evidence="4" type="ORF">SCHPADRAFT_1000566</name>
</gene>
<sequence length="318" mass="35492">MSTWWAISQVFQQSFFIPKPKYTVEDIPDQSGKVFIVTGGNTGLGKETIKALLLKNAKVYMASRNKEKALAAIKDLKSQTGKDAIFLELDLADLKSTKEAARNFMSRERDLHVLINNAGIMFPDIKSVTKDGYDMQFGCNVLGHFLLTKELLPTMLETAKSNPPGTVRIVNLSSSTHMFARGIDYKALRASDEEARNALGTQGLYAQSKFANVVLANEFARRYGDQGIVSTSLNPGNLNTELQRHMGGVGLWILRRLIYKPEIGALTQLWAATSPETADLNGKYLIPWARLGECRPETRKTDVGTELWNWLEDEVNFL</sequence>
<keyword evidence="5" id="KW-1185">Reference proteome</keyword>
<proteinExistence type="inferred from homology"/>
<dbReference type="PANTHER" id="PTHR24320:SF236">
    <property type="entry name" value="SHORT-CHAIN DEHYDROGENASE-RELATED"/>
    <property type="match status" value="1"/>
</dbReference>
<dbReference type="InterPro" id="IPR002347">
    <property type="entry name" value="SDR_fam"/>
</dbReference>
<dbReference type="Proteomes" id="UP000053477">
    <property type="component" value="Unassembled WGS sequence"/>
</dbReference>
<dbReference type="FunCoup" id="A0A0H2RAW3">
    <property type="interactions" value="165"/>
</dbReference>
<dbReference type="PANTHER" id="PTHR24320">
    <property type="entry name" value="RETINOL DEHYDROGENASE"/>
    <property type="match status" value="1"/>
</dbReference>
<dbReference type="InterPro" id="IPR036291">
    <property type="entry name" value="NAD(P)-bd_dom_sf"/>
</dbReference>
<evidence type="ECO:0000313" key="5">
    <source>
        <dbReference type="Proteomes" id="UP000053477"/>
    </source>
</evidence>
<reference evidence="4 5" key="1">
    <citation type="submission" date="2015-04" db="EMBL/GenBank/DDBJ databases">
        <title>Complete genome sequence of Schizopora paradoxa KUC8140, a cosmopolitan wood degrader in East Asia.</title>
        <authorList>
            <consortium name="DOE Joint Genome Institute"/>
            <person name="Min B."/>
            <person name="Park H."/>
            <person name="Jang Y."/>
            <person name="Kim J.-J."/>
            <person name="Kim K.H."/>
            <person name="Pangilinan J."/>
            <person name="Lipzen A."/>
            <person name="Riley R."/>
            <person name="Grigoriev I.V."/>
            <person name="Spatafora J.W."/>
            <person name="Choi I.-G."/>
        </authorList>
    </citation>
    <scope>NUCLEOTIDE SEQUENCE [LARGE SCALE GENOMIC DNA]</scope>
    <source>
        <strain evidence="4 5">KUC8140</strain>
    </source>
</reference>
<keyword evidence="3" id="KW-0560">Oxidoreductase</keyword>
<evidence type="ECO:0000256" key="2">
    <source>
        <dbReference type="ARBA" id="ARBA00022857"/>
    </source>
</evidence>
<evidence type="ECO:0000256" key="1">
    <source>
        <dbReference type="ARBA" id="ARBA00006484"/>
    </source>
</evidence>
<name>A0A0H2RAW3_9AGAM</name>
<evidence type="ECO:0000313" key="4">
    <source>
        <dbReference type="EMBL" id="KLO08980.1"/>
    </source>
</evidence>
<dbReference type="CDD" id="cd05327">
    <property type="entry name" value="retinol-DH_like_SDR_c_like"/>
    <property type="match status" value="1"/>
</dbReference>
<dbReference type="AlphaFoldDB" id="A0A0H2RAW3"/>
<dbReference type="EMBL" id="KQ086070">
    <property type="protein sequence ID" value="KLO08980.1"/>
    <property type="molecule type" value="Genomic_DNA"/>
</dbReference>
<comment type="similarity">
    <text evidence="1">Belongs to the short-chain dehydrogenases/reductases (SDR) family.</text>
</comment>
<accession>A0A0H2RAW3</accession>
<keyword evidence="2" id="KW-0521">NADP</keyword>
<dbReference type="PRINTS" id="PR00081">
    <property type="entry name" value="GDHRDH"/>
</dbReference>
<dbReference type="STRING" id="27342.A0A0H2RAW3"/>
<dbReference type="SUPFAM" id="SSF51735">
    <property type="entry name" value="NAD(P)-binding Rossmann-fold domains"/>
    <property type="match status" value="1"/>
</dbReference>
<dbReference type="InParanoid" id="A0A0H2RAW3"/>
<dbReference type="OrthoDB" id="191139at2759"/>
<organism evidence="4 5">
    <name type="scientific">Schizopora paradoxa</name>
    <dbReference type="NCBI Taxonomy" id="27342"/>
    <lineage>
        <taxon>Eukaryota</taxon>
        <taxon>Fungi</taxon>
        <taxon>Dikarya</taxon>
        <taxon>Basidiomycota</taxon>
        <taxon>Agaricomycotina</taxon>
        <taxon>Agaricomycetes</taxon>
        <taxon>Hymenochaetales</taxon>
        <taxon>Schizoporaceae</taxon>
        <taxon>Schizopora</taxon>
    </lineage>
</organism>
<evidence type="ECO:0000256" key="3">
    <source>
        <dbReference type="ARBA" id="ARBA00023002"/>
    </source>
</evidence>